<dbReference type="InterPro" id="IPR008984">
    <property type="entry name" value="SMAD_FHA_dom_sf"/>
</dbReference>
<keyword evidence="5" id="KW-0539">Nucleus</keyword>
<keyword evidence="3" id="KW-0597">Phosphoprotein</keyword>
<dbReference type="CDD" id="cd22673">
    <property type="entry name" value="FHA_Ki67"/>
    <property type="match status" value="1"/>
</dbReference>
<feature type="domain" description="FHA" evidence="8">
    <location>
        <begin position="30"/>
        <end position="80"/>
    </location>
</feature>
<dbReference type="GeneTree" id="ENSGT00940000154352"/>
<feature type="region of interest" description="Disordered" evidence="7">
    <location>
        <begin position="589"/>
        <end position="660"/>
    </location>
</feature>
<dbReference type="PROSITE" id="PS50006">
    <property type="entry name" value="FHA_DOMAIN"/>
    <property type="match status" value="1"/>
</dbReference>
<feature type="region of interest" description="Disordered" evidence="7">
    <location>
        <begin position="372"/>
        <end position="420"/>
    </location>
</feature>
<keyword evidence="4" id="KW-0832">Ubl conjugation</keyword>
<dbReference type="GO" id="GO:0051983">
    <property type="term" value="P:regulation of chromosome segregation"/>
    <property type="evidence" value="ECO:0007669"/>
    <property type="project" value="TreeGrafter"/>
</dbReference>
<evidence type="ECO:0000256" key="2">
    <source>
        <dbReference type="ARBA" id="ARBA00022499"/>
    </source>
</evidence>
<reference evidence="9" key="2">
    <citation type="submission" date="2025-09" db="UniProtKB">
        <authorList>
            <consortium name="Ensembl"/>
        </authorList>
    </citation>
    <scope>IDENTIFICATION</scope>
</reference>
<keyword evidence="10" id="KW-1185">Reference proteome</keyword>
<evidence type="ECO:0000256" key="5">
    <source>
        <dbReference type="ARBA" id="ARBA00023242"/>
    </source>
</evidence>
<dbReference type="Ensembl" id="ENSEBUT00000011110.1">
    <property type="protein sequence ID" value="ENSEBUP00000010561.1"/>
    <property type="gene ID" value="ENSEBUG00000006802.1"/>
</dbReference>
<dbReference type="Pfam" id="PF15276">
    <property type="entry name" value="PP1_bind"/>
    <property type="match status" value="1"/>
</dbReference>
<evidence type="ECO:0000256" key="6">
    <source>
        <dbReference type="ARBA" id="ARBA00023306"/>
    </source>
</evidence>
<dbReference type="PANTHER" id="PTHR21603">
    <property type="entry name" value="ANTIGEN KI-67-LIKE PROTEIN"/>
    <property type="match status" value="1"/>
</dbReference>
<feature type="region of interest" description="Disordered" evidence="7">
    <location>
        <begin position="912"/>
        <end position="952"/>
    </location>
</feature>
<feature type="compositionally biased region" description="Low complexity" evidence="7">
    <location>
        <begin position="513"/>
        <end position="522"/>
    </location>
</feature>
<dbReference type="SMART" id="SM00240">
    <property type="entry name" value="FHA"/>
    <property type="match status" value="1"/>
</dbReference>
<feature type="region of interest" description="Disordered" evidence="7">
    <location>
        <begin position="504"/>
        <end position="551"/>
    </location>
</feature>
<evidence type="ECO:0000313" key="10">
    <source>
        <dbReference type="Proteomes" id="UP000694388"/>
    </source>
</evidence>
<feature type="region of interest" description="Disordered" evidence="7">
    <location>
        <begin position="1000"/>
        <end position="1020"/>
    </location>
</feature>
<dbReference type="Pfam" id="PF00498">
    <property type="entry name" value="FHA"/>
    <property type="match status" value="1"/>
</dbReference>
<dbReference type="GO" id="GO:0005694">
    <property type="term" value="C:chromosome"/>
    <property type="evidence" value="ECO:0007669"/>
    <property type="project" value="TreeGrafter"/>
</dbReference>
<reference evidence="9" key="1">
    <citation type="submission" date="2025-08" db="UniProtKB">
        <authorList>
            <consortium name="Ensembl"/>
        </authorList>
    </citation>
    <scope>IDENTIFICATION</scope>
</reference>
<dbReference type="AlphaFoldDB" id="A0A8C4Q5Y1"/>
<organism evidence="9 10">
    <name type="scientific">Eptatretus burgeri</name>
    <name type="common">Inshore hagfish</name>
    <dbReference type="NCBI Taxonomy" id="7764"/>
    <lineage>
        <taxon>Eukaryota</taxon>
        <taxon>Metazoa</taxon>
        <taxon>Chordata</taxon>
        <taxon>Craniata</taxon>
        <taxon>Vertebrata</taxon>
        <taxon>Cyclostomata</taxon>
        <taxon>Myxini</taxon>
        <taxon>Myxiniformes</taxon>
        <taxon>Myxinidae</taxon>
        <taxon>Eptatretinae</taxon>
        <taxon>Eptatretus</taxon>
    </lineage>
</organism>
<proteinExistence type="predicted"/>
<dbReference type="GO" id="GO:0007088">
    <property type="term" value="P:regulation of mitotic nuclear division"/>
    <property type="evidence" value="ECO:0007669"/>
    <property type="project" value="TreeGrafter"/>
</dbReference>
<protein>
    <recommendedName>
        <fullName evidence="8">FHA domain-containing protein</fullName>
    </recommendedName>
</protein>
<evidence type="ECO:0000259" key="8">
    <source>
        <dbReference type="PROSITE" id="PS50006"/>
    </source>
</evidence>
<keyword evidence="6" id="KW-0131">Cell cycle</keyword>
<name>A0A8C4Q5Y1_EPTBU</name>
<feature type="region of interest" description="Disordered" evidence="7">
    <location>
        <begin position="318"/>
        <end position="341"/>
    </location>
</feature>
<evidence type="ECO:0000313" key="9">
    <source>
        <dbReference type="Ensembl" id="ENSEBUP00000010561.1"/>
    </source>
</evidence>
<dbReference type="GO" id="GO:0005634">
    <property type="term" value="C:nucleus"/>
    <property type="evidence" value="ECO:0007669"/>
    <property type="project" value="UniProtKB-SubCell"/>
</dbReference>
<sequence length="1126" mass="123953">MEAMSQSGTIVIIKRNGKDGINFPLLTSPFLFGRSQECDIRIQLGPVSAKHCQLVVHTDGKVHLQNLSKVNPTVLNGKEMMVDMPLSHKDVFTICDRSFRFEYDEKSTYYTSEHQGDRKMLATLQLPDLNPIKHFWGYSGTTSETAFSTSIKQDRILKISALKAFDEKMKGDLKPNEEVCGPEDPSSGSFFRELYTELRQQVLVSRPPDITQNETTVSKENRPICEVCPSGPPSGRHYSTHWNQPNEHDAPVHQASPKTQVQSGNDVNLNSEVAVFANVKECGDASGTTDGVNSMGSLKTLRFKQRSPVGLRGIHKNDHAKQHQVSLGEPNISTPSPSRCTPDLRRNLFKRRSSQKLPGMGSVARGRIVTQEPEADDSAVSLPATEGVIPTANVNGKSSGSGKKRKSRKSSPASILHPIKKKRVTFGASLSPELFDMRLPPHSPIHRGSSPASSPHHHRAVLLPGRVHRGLLKFPTLAEPFTTCEDGPPKSDDWKQFLKSSRFPAQPNADYTPSKSPSSLLKMPTILKSPTNNPPKKTNCSSSSSLLSQRNDTKTCKADIRENSFISKIDVHTTHPSIFTMAELGGCGSAKSGRHPDTPRPKNSAYPGESKLSPLKTRRRSKSTTNLRSLDSSPSLIEPSLTHSLQTPTSSSDLPLQESISTGPQCSDVQLYSSPAHVVTGGQLQTSSKSPCINLGSEALHTSSVAHSPNANMNLQSPNDKLCNLDPQVSFDTSSRSNAAVVDTVRLSCGAEPDLNKQLGIVSQVSCINTNCAASCHSDTPQPIRQTYVSPPAEVCQILSIISKQCEISTSVEVQKTPIKTPKQHHEMITSLTGVKDILETKNLMTTPFSQTLNVTPKQREMSTRVEVRKASSSPKQQCHSTPLTDAKEMYDGQNVTPHEVQHTRIMIPKQQHDISTPSTGVKDLSEMPTSTPSEVRQTRSKTPKQQHDFSTPLTGVKEMHDLQNVTPHEVQHTRIMIPKAEENISTPSTAVREIFEMQTSTPGETRQTRSKTPKQQHDISTPLTGVKQMYDTQISTLADNQNTSSIITKQQRDISTPLTGVREITSHEVQHTRIMIPKQQHDISTPSTGVRNISLRCKCRHQVKLNRPGARLPNSSMTFQNRRLV</sequence>
<accession>A0A8C4Q5Y1</accession>
<dbReference type="SUPFAM" id="SSF49879">
    <property type="entry name" value="SMAD/FHA domain"/>
    <property type="match status" value="1"/>
</dbReference>
<dbReference type="InterPro" id="IPR000253">
    <property type="entry name" value="FHA_dom"/>
</dbReference>
<dbReference type="Gene3D" id="2.60.200.20">
    <property type="match status" value="1"/>
</dbReference>
<evidence type="ECO:0000256" key="1">
    <source>
        <dbReference type="ARBA" id="ARBA00004123"/>
    </source>
</evidence>
<dbReference type="InterPro" id="IPR029334">
    <property type="entry name" value="PP1-bd"/>
</dbReference>
<comment type="subcellular location">
    <subcellularLocation>
        <location evidence="1">Nucleus</location>
    </subcellularLocation>
</comment>
<evidence type="ECO:0000256" key="4">
    <source>
        <dbReference type="ARBA" id="ARBA00022843"/>
    </source>
</evidence>
<feature type="compositionally biased region" description="Polar residues" evidence="7">
    <location>
        <begin position="623"/>
        <end position="660"/>
    </location>
</feature>
<keyword evidence="2" id="KW-1017">Isopeptide bond</keyword>
<evidence type="ECO:0000256" key="3">
    <source>
        <dbReference type="ARBA" id="ARBA00022553"/>
    </source>
</evidence>
<evidence type="ECO:0000256" key="7">
    <source>
        <dbReference type="SAM" id="MobiDB-lite"/>
    </source>
</evidence>
<dbReference type="PANTHER" id="PTHR21603:SF18">
    <property type="entry name" value="ANTIGEN KI-67-LIKE PROTEIN"/>
    <property type="match status" value="1"/>
</dbReference>
<feature type="compositionally biased region" description="Polar residues" evidence="7">
    <location>
        <begin position="528"/>
        <end position="540"/>
    </location>
</feature>
<dbReference type="Proteomes" id="UP000694388">
    <property type="component" value="Unplaced"/>
</dbReference>